<name>A0AAU7PJZ6_9CAUD</name>
<organism evidence="1">
    <name type="scientific">Salmonella phage SalP219</name>
    <dbReference type="NCBI Taxonomy" id="3158864"/>
    <lineage>
        <taxon>Viruses</taxon>
        <taxon>Duplodnaviria</taxon>
        <taxon>Heunggongvirae</taxon>
        <taxon>Uroviricota</taxon>
        <taxon>Caudoviricetes</taxon>
        <taxon>Vequintavirinae</taxon>
        <taxon>Seunavirus</taxon>
    </lineage>
</organism>
<reference evidence="1" key="1">
    <citation type="submission" date="2024-04" db="EMBL/GenBank/DDBJ databases">
        <authorList>
            <person name="Jaglan A.B."/>
            <person name="Vashisth M."/>
            <person name="Anand T."/>
            <person name="Virmani N."/>
            <person name="Bera B."/>
            <person name="Vaid R."/>
        </authorList>
    </citation>
    <scope>NUCLEOTIDE SEQUENCE</scope>
</reference>
<protein>
    <submittedName>
        <fullName evidence="1">Uncharacterized protein</fullName>
    </submittedName>
</protein>
<sequence length="188" mass="21321">MNNKITFNDQDVTVFNFLKEKGVNFTAQYGGVNSDPEWQADLFFVSFEKGGKVYRSEFKTGTGHRVGRHTGLTPSDARELAKVGAKVSQVDQKNWTREDYKRNDNKAMSFGYRVYVATPTAANVLYCLLSDMDLGSESHADFCANLGYDEDSRKGLEIYLACQKTGEELRKVFTGEDLETLREMLEDY</sequence>
<proteinExistence type="predicted"/>
<evidence type="ECO:0000313" key="1">
    <source>
        <dbReference type="EMBL" id="XBS49983.1"/>
    </source>
</evidence>
<accession>A0AAU7PJZ6</accession>
<dbReference type="EMBL" id="PP595732">
    <property type="protein sequence ID" value="XBS49983.1"/>
    <property type="molecule type" value="Genomic_DNA"/>
</dbReference>